<sequence>MTKSVTILISLRVARSEQQYCRRSRFSSLAKRFKGQEVTDIAIDKNLATTFADLFRKSIDKEQYNTMLKDAENCAGLTVVRCNQLVWDLLSPSTRINDKKFQNIETIVVKSATVLAKKVNEVATLEKTQHEKGKDISFLIDKLNDS</sequence>
<evidence type="ECO:0000313" key="1">
    <source>
        <dbReference type="EMBL" id="KAH3790722.1"/>
    </source>
</evidence>
<gene>
    <name evidence="1" type="ORF">DPMN_168929</name>
</gene>
<dbReference type="PANTHER" id="PTHR34239:SF2">
    <property type="entry name" value="TRANSPOSABLE ELEMENT P TRANSPOSASE_THAP9 CONSERVED DOMAIN-CONTAINING PROTEIN"/>
    <property type="match status" value="1"/>
</dbReference>
<dbReference type="PANTHER" id="PTHR34239">
    <property type="entry name" value="APPLE DOMAIN-CONTAINING PROTEIN"/>
    <property type="match status" value="1"/>
</dbReference>
<reference evidence="1" key="2">
    <citation type="submission" date="2020-11" db="EMBL/GenBank/DDBJ databases">
        <authorList>
            <person name="McCartney M.A."/>
            <person name="Auch B."/>
            <person name="Kono T."/>
            <person name="Mallez S."/>
            <person name="Becker A."/>
            <person name="Gohl D.M."/>
            <person name="Silverstein K.A.T."/>
            <person name="Koren S."/>
            <person name="Bechman K.B."/>
            <person name="Herman A."/>
            <person name="Abrahante J.E."/>
            <person name="Garbe J."/>
        </authorList>
    </citation>
    <scope>NUCLEOTIDE SEQUENCE</scope>
    <source>
        <strain evidence="1">Duluth1</strain>
        <tissue evidence="1">Whole animal</tissue>
    </source>
</reference>
<proteinExistence type="predicted"/>
<accession>A0A9D4F2T9</accession>
<dbReference type="Proteomes" id="UP000828390">
    <property type="component" value="Unassembled WGS sequence"/>
</dbReference>
<organism evidence="1 2">
    <name type="scientific">Dreissena polymorpha</name>
    <name type="common">Zebra mussel</name>
    <name type="synonym">Mytilus polymorpha</name>
    <dbReference type="NCBI Taxonomy" id="45954"/>
    <lineage>
        <taxon>Eukaryota</taxon>
        <taxon>Metazoa</taxon>
        <taxon>Spiralia</taxon>
        <taxon>Lophotrochozoa</taxon>
        <taxon>Mollusca</taxon>
        <taxon>Bivalvia</taxon>
        <taxon>Autobranchia</taxon>
        <taxon>Heteroconchia</taxon>
        <taxon>Euheterodonta</taxon>
        <taxon>Imparidentia</taxon>
        <taxon>Neoheterodontei</taxon>
        <taxon>Myida</taxon>
        <taxon>Dreissenoidea</taxon>
        <taxon>Dreissenidae</taxon>
        <taxon>Dreissena</taxon>
    </lineage>
</organism>
<keyword evidence="2" id="KW-1185">Reference proteome</keyword>
<evidence type="ECO:0000313" key="2">
    <source>
        <dbReference type="Proteomes" id="UP000828390"/>
    </source>
</evidence>
<protein>
    <submittedName>
        <fullName evidence="1">Uncharacterized protein</fullName>
    </submittedName>
</protein>
<reference evidence="1" key="1">
    <citation type="journal article" date="2019" name="bioRxiv">
        <title>The Genome of the Zebra Mussel, Dreissena polymorpha: A Resource for Invasive Species Research.</title>
        <authorList>
            <person name="McCartney M.A."/>
            <person name="Auch B."/>
            <person name="Kono T."/>
            <person name="Mallez S."/>
            <person name="Zhang Y."/>
            <person name="Obille A."/>
            <person name="Becker A."/>
            <person name="Abrahante J.E."/>
            <person name="Garbe J."/>
            <person name="Badalamenti J.P."/>
            <person name="Herman A."/>
            <person name="Mangelson H."/>
            <person name="Liachko I."/>
            <person name="Sullivan S."/>
            <person name="Sone E.D."/>
            <person name="Koren S."/>
            <person name="Silverstein K.A.T."/>
            <person name="Beckman K.B."/>
            <person name="Gohl D.M."/>
        </authorList>
    </citation>
    <scope>NUCLEOTIDE SEQUENCE</scope>
    <source>
        <strain evidence="1">Duluth1</strain>
        <tissue evidence="1">Whole animal</tissue>
    </source>
</reference>
<dbReference type="EMBL" id="JAIWYP010000008">
    <property type="protein sequence ID" value="KAH3790722.1"/>
    <property type="molecule type" value="Genomic_DNA"/>
</dbReference>
<dbReference type="AlphaFoldDB" id="A0A9D4F2T9"/>
<comment type="caution">
    <text evidence="1">The sequence shown here is derived from an EMBL/GenBank/DDBJ whole genome shotgun (WGS) entry which is preliminary data.</text>
</comment>
<name>A0A9D4F2T9_DREPO</name>